<dbReference type="EMBL" id="MU001640">
    <property type="protein sequence ID" value="KAF2479879.1"/>
    <property type="molecule type" value="Genomic_DNA"/>
</dbReference>
<reference evidence="2" key="1">
    <citation type="journal article" date="2020" name="Stud. Mycol.">
        <title>101 Dothideomycetes genomes: a test case for predicting lifestyles and emergence of pathogens.</title>
        <authorList>
            <person name="Haridas S."/>
            <person name="Albert R."/>
            <person name="Binder M."/>
            <person name="Bloem J."/>
            <person name="Labutti K."/>
            <person name="Salamov A."/>
            <person name="Andreopoulos B."/>
            <person name="Baker S."/>
            <person name="Barry K."/>
            <person name="Bills G."/>
            <person name="Bluhm B."/>
            <person name="Cannon C."/>
            <person name="Castanera R."/>
            <person name="Culley D."/>
            <person name="Daum C."/>
            <person name="Ezra D."/>
            <person name="Gonzalez J."/>
            <person name="Henrissat B."/>
            <person name="Kuo A."/>
            <person name="Liang C."/>
            <person name="Lipzen A."/>
            <person name="Lutzoni F."/>
            <person name="Magnuson J."/>
            <person name="Mondo S."/>
            <person name="Nolan M."/>
            <person name="Ohm R."/>
            <person name="Pangilinan J."/>
            <person name="Park H.-J."/>
            <person name="Ramirez L."/>
            <person name="Alfaro M."/>
            <person name="Sun H."/>
            <person name="Tritt A."/>
            <person name="Yoshinaga Y."/>
            <person name="Zwiers L.-H."/>
            <person name="Turgeon B."/>
            <person name="Goodwin S."/>
            <person name="Spatafora J."/>
            <person name="Crous P."/>
            <person name="Grigoriev I."/>
        </authorList>
    </citation>
    <scope>NUCLEOTIDE SEQUENCE</scope>
    <source>
        <strain evidence="2">CBS 113389</strain>
    </source>
</reference>
<accession>A0A6A6PIN7</accession>
<evidence type="ECO:0000313" key="3">
    <source>
        <dbReference type="Proteomes" id="UP000799767"/>
    </source>
</evidence>
<protein>
    <submittedName>
        <fullName evidence="2">YCII-related domain protein</fullName>
    </submittedName>
</protein>
<dbReference type="SUPFAM" id="SSF54909">
    <property type="entry name" value="Dimeric alpha+beta barrel"/>
    <property type="match status" value="1"/>
</dbReference>
<feature type="domain" description="YCII-related" evidence="1">
    <location>
        <begin position="7"/>
        <end position="91"/>
    </location>
</feature>
<dbReference type="InterPro" id="IPR051807">
    <property type="entry name" value="Sec-metab_biosynth-assoc"/>
</dbReference>
<dbReference type="Proteomes" id="UP000799767">
    <property type="component" value="Unassembled WGS sequence"/>
</dbReference>
<dbReference type="Gene3D" id="3.30.70.1060">
    <property type="entry name" value="Dimeric alpha+beta barrel"/>
    <property type="match status" value="1"/>
</dbReference>
<name>A0A6A6PIN7_9PEZI</name>
<dbReference type="InterPro" id="IPR011008">
    <property type="entry name" value="Dimeric_a/b-barrel"/>
</dbReference>
<keyword evidence="3" id="KW-1185">Reference proteome</keyword>
<dbReference type="OrthoDB" id="5519740at2759"/>
<organism evidence="2 3">
    <name type="scientific">Neohortaea acidophila</name>
    <dbReference type="NCBI Taxonomy" id="245834"/>
    <lineage>
        <taxon>Eukaryota</taxon>
        <taxon>Fungi</taxon>
        <taxon>Dikarya</taxon>
        <taxon>Ascomycota</taxon>
        <taxon>Pezizomycotina</taxon>
        <taxon>Dothideomycetes</taxon>
        <taxon>Dothideomycetidae</taxon>
        <taxon>Mycosphaerellales</taxon>
        <taxon>Teratosphaeriaceae</taxon>
        <taxon>Neohortaea</taxon>
    </lineage>
</organism>
<evidence type="ECO:0000259" key="1">
    <source>
        <dbReference type="Pfam" id="PF03795"/>
    </source>
</evidence>
<dbReference type="GeneID" id="54478586"/>
<gene>
    <name evidence="2" type="ORF">BDY17DRAFT_326885</name>
</gene>
<sequence length="108" mass="12016">MAAKPEWLVLLPDFEGALDKRMEVRPKHLEAIKPNVSSGKITLGGATLDEQPREGQPMKINGSAMLVSADSKEDVMKLVESDVYYESRVWDPSKIQVFPFKSAVRTAL</sequence>
<proteinExistence type="predicted"/>
<dbReference type="PANTHER" id="PTHR33606">
    <property type="entry name" value="PROTEIN YCII"/>
    <property type="match status" value="1"/>
</dbReference>
<evidence type="ECO:0000313" key="2">
    <source>
        <dbReference type="EMBL" id="KAF2479879.1"/>
    </source>
</evidence>
<dbReference type="PANTHER" id="PTHR33606:SF3">
    <property type="entry name" value="PROTEIN YCII"/>
    <property type="match status" value="1"/>
</dbReference>
<dbReference type="RefSeq" id="XP_033586449.1">
    <property type="nucleotide sequence ID" value="XM_033737584.1"/>
</dbReference>
<dbReference type="InterPro" id="IPR005545">
    <property type="entry name" value="YCII"/>
</dbReference>
<dbReference type="Pfam" id="PF03795">
    <property type="entry name" value="YCII"/>
    <property type="match status" value="1"/>
</dbReference>
<dbReference type="AlphaFoldDB" id="A0A6A6PIN7"/>